<dbReference type="Pfam" id="PF00158">
    <property type="entry name" value="Sigma54_activat"/>
    <property type="match status" value="1"/>
</dbReference>
<dbReference type="InterPro" id="IPR027417">
    <property type="entry name" value="P-loop_NTPase"/>
</dbReference>
<dbReference type="KEGG" id="sgbi:P3F81_09620"/>
<dbReference type="PROSITE" id="PS51096">
    <property type="entry name" value="PTS_EIIA_TYPE_4"/>
    <property type="match status" value="1"/>
</dbReference>
<dbReference type="GO" id="GO:0016301">
    <property type="term" value="F:kinase activity"/>
    <property type="evidence" value="ECO:0007669"/>
    <property type="project" value="UniProtKB-KW"/>
</dbReference>
<dbReference type="SUPFAM" id="SSF53062">
    <property type="entry name" value="PTS system fructose IIA component-like"/>
    <property type="match status" value="1"/>
</dbReference>
<dbReference type="RefSeq" id="WP_147670222.1">
    <property type="nucleotide sequence ID" value="NZ_CP120678.1"/>
</dbReference>
<dbReference type="InterPro" id="IPR025943">
    <property type="entry name" value="Sigma_54_int_dom_ATP-bd_2"/>
</dbReference>
<dbReference type="SMART" id="SM00382">
    <property type="entry name" value="AAA"/>
    <property type="match status" value="1"/>
</dbReference>
<dbReference type="GO" id="GO:0009401">
    <property type="term" value="P:phosphoenolpyruvate-dependent sugar phosphotransferase system"/>
    <property type="evidence" value="ECO:0007669"/>
    <property type="project" value="InterPro"/>
</dbReference>
<dbReference type="PROSITE" id="PS00676">
    <property type="entry name" value="SIGMA54_INTERACT_2"/>
    <property type="match status" value="1"/>
</dbReference>
<dbReference type="GO" id="GO:0006355">
    <property type="term" value="P:regulation of DNA-templated transcription"/>
    <property type="evidence" value="ECO:0007669"/>
    <property type="project" value="InterPro"/>
</dbReference>
<feature type="domain" description="PRD" evidence="7">
    <location>
        <begin position="518"/>
        <end position="623"/>
    </location>
</feature>
<dbReference type="Gene3D" id="3.40.50.510">
    <property type="entry name" value="Phosphotransferase system, mannose-type IIA component"/>
    <property type="match status" value="1"/>
</dbReference>
<proteinExistence type="predicted"/>
<keyword evidence="1" id="KW-0808">Transferase</keyword>
<dbReference type="Pfam" id="PF03610">
    <property type="entry name" value="EIIA-man"/>
    <property type="match status" value="1"/>
</dbReference>
<keyword evidence="3" id="KW-0418">Kinase</keyword>
<sequence>MYKDLVNLNRKSRVENELSIMTQSIVCELAETNKKIGFSANEIAIRLKLVRSNVSKELNCLLGENKAIKISGKPVLYLATEVLKKTYGNVLNQSVFQNISQLQQCLCPDQDDTPAEKEISQNLLQSDLQQVKQEKIEKEIKQHDQIFGNITGAEDDLQLQVKQAKAAILYPPNGLHTLIIGPTGSGKTTFAGIMYRYAIDTGKMPSTASYVIFNCADYAENSQLLISHLFGHVKGAYTGAERERRGLIDQADGGILFLDEIHRLPPEGQEMLFSLIDRGTYRRLGEAEGVRTANVLIIAATTEDPQSAILGTFLRRIPLVITLPGLNERNLKVRMKLICQFFREESVKIKVPLMVAKEVLKVLLLYKCPGNIGQLRNDIQLICANAFVEYITNQQNGVQIKLSQLSQNLKEGFFAIDEKRQELMQNFNLNDCETIIFDGMKDGLTENLHNVLLYDEYQTGEDFYDLILESAQKLYNQGLEIDQIKDNIVGQVQKRMYQSVPKARANNLHVDKEVLSKIATPEIVRIIEEELEKANAVFGRIIDAKMVYSLALHMETLIERLRQGEVRIYPNSVKVSSDHPEEYRVAMQIKVRVEKALNVIIPSDEAAFIAMALYSMNIKKEGNIQILVLSHGISTATNMVEVAKMLLGYDCLHALDMPMEEKVTVTLNKAVELVKRINTGGGVLLLVDMGSLTTFSEVITSRTGIPTRTIRMVSTPMVIEAARKAMMTNMTLEELEESVITMSGFIGGRVKVAVEEEIQFEPLKAQTMSYSHGIITMLEDVLAFLNVKKACRVLDEVLDKIAADCNFIVDDTIHLKFLFHCSCMIERLVRKEPLPYKKFARIKQEHQSVFQFVEQNFEIVEEIFGISIPETEIAYIVEMLNTHFYHTGVDDSILKVKK</sequence>
<evidence type="ECO:0000256" key="2">
    <source>
        <dbReference type="ARBA" id="ARBA00022741"/>
    </source>
</evidence>
<dbReference type="InterPro" id="IPR003593">
    <property type="entry name" value="AAA+_ATPase"/>
</dbReference>
<keyword evidence="9" id="KW-1185">Reference proteome</keyword>
<dbReference type="InterPro" id="IPR011608">
    <property type="entry name" value="PRD"/>
</dbReference>
<dbReference type="CDD" id="cd00009">
    <property type="entry name" value="AAA"/>
    <property type="match status" value="1"/>
</dbReference>
<evidence type="ECO:0000259" key="7">
    <source>
        <dbReference type="PROSITE" id="PS51372"/>
    </source>
</evidence>
<organism evidence="8 9">
    <name type="scientific">Selenobaculum gibii</name>
    <dbReference type="NCBI Taxonomy" id="3054208"/>
    <lineage>
        <taxon>Bacteria</taxon>
        <taxon>Bacillati</taxon>
        <taxon>Bacillota</taxon>
        <taxon>Negativicutes</taxon>
        <taxon>Selenomonadales</taxon>
        <taxon>Selenomonadaceae</taxon>
        <taxon>Selenobaculum</taxon>
    </lineage>
</organism>
<dbReference type="InterPro" id="IPR002078">
    <property type="entry name" value="Sigma_54_int"/>
</dbReference>
<dbReference type="PANTHER" id="PTHR32071">
    <property type="entry name" value="TRANSCRIPTIONAL REGULATORY PROTEIN"/>
    <property type="match status" value="1"/>
</dbReference>
<dbReference type="Proteomes" id="UP001243623">
    <property type="component" value="Chromosome"/>
</dbReference>
<evidence type="ECO:0000256" key="4">
    <source>
        <dbReference type="ARBA" id="ARBA00022840"/>
    </source>
</evidence>
<dbReference type="InterPro" id="IPR004701">
    <property type="entry name" value="PTS_EIIA_man-typ"/>
</dbReference>
<evidence type="ECO:0000313" key="8">
    <source>
        <dbReference type="EMBL" id="WIW70149.1"/>
    </source>
</evidence>
<dbReference type="AlphaFoldDB" id="A0A9Y2AG18"/>
<evidence type="ECO:0000259" key="5">
    <source>
        <dbReference type="PROSITE" id="PS50045"/>
    </source>
</evidence>
<dbReference type="InterPro" id="IPR036662">
    <property type="entry name" value="PTS_EIIA_man-typ_sf"/>
</dbReference>
<evidence type="ECO:0000256" key="1">
    <source>
        <dbReference type="ARBA" id="ARBA00022679"/>
    </source>
</evidence>
<keyword evidence="2" id="KW-0547">Nucleotide-binding</keyword>
<gene>
    <name evidence="8" type="ORF">P3F81_09620</name>
</gene>
<evidence type="ECO:0000313" key="9">
    <source>
        <dbReference type="Proteomes" id="UP001243623"/>
    </source>
</evidence>
<feature type="domain" description="PRD" evidence="7">
    <location>
        <begin position="785"/>
        <end position="890"/>
    </location>
</feature>
<evidence type="ECO:0000259" key="6">
    <source>
        <dbReference type="PROSITE" id="PS51096"/>
    </source>
</evidence>
<keyword evidence="4" id="KW-0067">ATP-binding</keyword>
<protein>
    <submittedName>
        <fullName evidence="8">Sigma 54-interacting transcriptional regulator</fullName>
    </submittedName>
</protein>
<dbReference type="SUPFAM" id="SSF52540">
    <property type="entry name" value="P-loop containing nucleoside triphosphate hydrolases"/>
    <property type="match status" value="1"/>
</dbReference>
<dbReference type="EMBL" id="CP120678">
    <property type="protein sequence ID" value="WIW70149.1"/>
    <property type="molecule type" value="Genomic_DNA"/>
</dbReference>
<dbReference type="PROSITE" id="PS50045">
    <property type="entry name" value="SIGMA54_INTERACT_4"/>
    <property type="match status" value="1"/>
</dbReference>
<dbReference type="GO" id="GO:0016020">
    <property type="term" value="C:membrane"/>
    <property type="evidence" value="ECO:0007669"/>
    <property type="project" value="InterPro"/>
</dbReference>
<dbReference type="Gene3D" id="1.10.1790.10">
    <property type="entry name" value="PRD domain"/>
    <property type="match status" value="2"/>
</dbReference>
<feature type="domain" description="Sigma-54 factor interaction" evidence="5">
    <location>
        <begin position="150"/>
        <end position="384"/>
    </location>
</feature>
<dbReference type="Pfam" id="PF00874">
    <property type="entry name" value="PRD"/>
    <property type="match status" value="2"/>
</dbReference>
<dbReference type="InterPro" id="IPR033887">
    <property type="entry name" value="PTS_IIA_man"/>
</dbReference>
<dbReference type="Gene3D" id="3.40.50.300">
    <property type="entry name" value="P-loop containing nucleotide triphosphate hydrolases"/>
    <property type="match status" value="1"/>
</dbReference>
<dbReference type="GO" id="GO:0005524">
    <property type="term" value="F:ATP binding"/>
    <property type="evidence" value="ECO:0007669"/>
    <property type="project" value="UniProtKB-KW"/>
</dbReference>
<feature type="domain" description="PTS EIIA type-4" evidence="6">
    <location>
        <begin position="623"/>
        <end position="758"/>
    </location>
</feature>
<accession>A0A9Y2AG18</accession>
<name>A0A9Y2AG18_9FIRM</name>
<dbReference type="InterPro" id="IPR036634">
    <property type="entry name" value="PRD_sf"/>
</dbReference>
<dbReference type="SUPFAM" id="SSF63520">
    <property type="entry name" value="PTS-regulatory domain, PRD"/>
    <property type="match status" value="2"/>
</dbReference>
<dbReference type="PROSITE" id="PS51372">
    <property type="entry name" value="PRD_2"/>
    <property type="match status" value="2"/>
</dbReference>
<evidence type="ECO:0000256" key="3">
    <source>
        <dbReference type="ARBA" id="ARBA00022777"/>
    </source>
</evidence>
<dbReference type="PANTHER" id="PTHR32071:SF38">
    <property type="entry name" value="PSP OPERON TRANSCRIPTIONAL ACTIVATOR"/>
    <property type="match status" value="1"/>
</dbReference>
<dbReference type="CDD" id="cd00006">
    <property type="entry name" value="PTS_IIA_man"/>
    <property type="match status" value="1"/>
</dbReference>
<reference evidence="8" key="1">
    <citation type="submission" date="2023-03" db="EMBL/GenBank/DDBJ databases">
        <title>Selenobaculum gbiensis gen. nov. sp. nov., a new bacterium isolated from the gut microbiota of IBD patient.</title>
        <authorList>
            <person name="Yeo S."/>
            <person name="Park H."/>
            <person name="Huh C.S."/>
        </authorList>
    </citation>
    <scope>NUCLEOTIDE SEQUENCE</scope>
    <source>
        <strain evidence="8">ICN-92133</strain>
    </source>
</reference>